<gene>
    <name evidence="1" type="ORF">PC113_g22343</name>
    <name evidence="3" type="ORF">PC115_g18199</name>
    <name evidence="2" type="ORF">PC117_g24833</name>
    <name evidence="4" type="ORF">PC118_g23602</name>
    <name evidence="5" type="ORF">PC129_g21910</name>
</gene>
<dbReference type="EMBL" id="RCMV01001876">
    <property type="protein sequence ID" value="KAG3206034.1"/>
    <property type="molecule type" value="Genomic_DNA"/>
</dbReference>
<dbReference type="Proteomes" id="UP000735874">
    <property type="component" value="Unassembled WGS sequence"/>
</dbReference>
<evidence type="ECO:0000313" key="2">
    <source>
        <dbReference type="EMBL" id="KAG2888793.1"/>
    </source>
</evidence>
<dbReference type="EMBL" id="RCML01002310">
    <property type="protein sequence ID" value="KAG2958280.1"/>
    <property type="molecule type" value="Genomic_DNA"/>
</dbReference>
<organism evidence="3 6">
    <name type="scientific">Phytophthora cactorum</name>
    <dbReference type="NCBI Taxonomy" id="29920"/>
    <lineage>
        <taxon>Eukaryota</taxon>
        <taxon>Sar</taxon>
        <taxon>Stramenopiles</taxon>
        <taxon>Oomycota</taxon>
        <taxon>Peronosporomycetes</taxon>
        <taxon>Peronosporales</taxon>
        <taxon>Peronosporaceae</taxon>
        <taxon>Phytophthora</taxon>
    </lineage>
</organism>
<comment type="caution">
    <text evidence="3">The sequence shown here is derived from an EMBL/GenBank/DDBJ whole genome shotgun (WGS) entry which is preliminary data.</text>
</comment>
<dbReference type="EMBL" id="RCMK01001763">
    <property type="protein sequence ID" value="KAG2888793.1"/>
    <property type="molecule type" value="Genomic_DNA"/>
</dbReference>
<accession>A0A8T1JI38</accession>
<dbReference type="Proteomes" id="UP000697107">
    <property type="component" value="Unassembled WGS sequence"/>
</dbReference>
<evidence type="ECO:0000313" key="1">
    <source>
        <dbReference type="EMBL" id="KAG2822376.1"/>
    </source>
</evidence>
<evidence type="ECO:0000313" key="3">
    <source>
        <dbReference type="EMBL" id="KAG2894284.1"/>
    </source>
</evidence>
<dbReference type="AlphaFoldDB" id="A0A8T1JI38"/>
<protein>
    <submittedName>
        <fullName evidence="3">Uncharacterized protein</fullName>
    </submittedName>
</protein>
<dbReference type="EMBL" id="RCMG01001665">
    <property type="protein sequence ID" value="KAG2822376.1"/>
    <property type="molecule type" value="Genomic_DNA"/>
</dbReference>
<name>A0A8T1JI38_9STRA</name>
<evidence type="ECO:0000313" key="6">
    <source>
        <dbReference type="Proteomes" id="UP000774804"/>
    </source>
</evidence>
<evidence type="ECO:0000313" key="5">
    <source>
        <dbReference type="EMBL" id="KAG3206034.1"/>
    </source>
</evidence>
<dbReference type="EMBL" id="RCMI01000922">
    <property type="protein sequence ID" value="KAG2894284.1"/>
    <property type="molecule type" value="Genomic_DNA"/>
</dbReference>
<reference evidence="3" key="1">
    <citation type="submission" date="2018-10" db="EMBL/GenBank/DDBJ databases">
        <title>Effector identification in a new, highly contiguous assembly of the strawberry crown rot pathogen Phytophthora cactorum.</title>
        <authorList>
            <person name="Armitage A.D."/>
            <person name="Nellist C.F."/>
            <person name="Bates H."/>
            <person name="Vickerstaff R.J."/>
            <person name="Harrison R.J."/>
        </authorList>
    </citation>
    <scope>NUCLEOTIDE SEQUENCE</scope>
    <source>
        <strain evidence="1">15-7</strain>
        <strain evidence="3">4032</strain>
        <strain evidence="2">4040</strain>
        <strain evidence="4">P415</strain>
        <strain evidence="5">P421</strain>
    </source>
</reference>
<dbReference type="Proteomes" id="UP000736787">
    <property type="component" value="Unassembled WGS sequence"/>
</dbReference>
<proteinExistence type="predicted"/>
<dbReference type="Proteomes" id="UP000760860">
    <property type="component" value="Unassembled WGS sequence"/>
</dbReference>
<sequence length="66" mass="7018">MRVSAQRLCTRPGADVAMLGIAAINQKRAKPVGVENPTGSAVMRVYNGHATLKTAAPSERDSHCKK</sequence>
<dbReference type="Proteomes" id="UP000774804">
    <property type="component" value="Unassembled WGS sequence"/>
</dbReference>
<evidence type="ECO:0000313" key="4">
    <source>
        <dbReference type="EMBL" id="KAG2958280.1"/>
    </source>
</evidence>